<evidence type="ECO:0000313" key="1">
    <source>
        <dbReference type="EMBL" id="KKN47974.1"/>
    </source>
</evidence>
<proteinExistence type="predicted"/>
<dbReference type="AlphaFoldDB" id="A0A0F9QZL3"/>
<protein>
    <submittedName>
        <fullName evidence="1">Uncharacterized protein</fullName>
    </submittedName>
</protein>
<accession>A0A0F9QZL3</accession>
<gene>
    <name evidence="1" type="ORF">LCGC14_0657580</name>
</gene>
<dbReference type="EMBL" id="LAZR01001247">
    <property type="protein sequence ID" value="KKN47974.1"/>
    <property type="molecule type" value="Genomic_DNA"/>
</dbReference>
<comment type="caution">
    <text evidence="1">The sequence shown here is derived from an EMBL/GenBank/DDBJ whole genome shotgun (WGS) entry which is preliminary data.</text>
</comment>
<name>A0A0F9QZL3_9ZZZZ</name>
<reference evidence="1" key="1">
    <citation type="journal article" date="2015" name="Nature">
        <title>Complex archaea that bridge the gap between prokaryotes and eukaryotes.</title>
        <authorList>
            <person name="Spang A."/>
            <person name="Saw J.H."/>
            <person name="Jorgensen S.L."/>
            <person name="Zaremba-Niedzwiedzka K."/>
            <person name="Martijn J."/>
            <person name="Lind A.E."/>
            <person name="van Eijk R."/>
            <person name="Schleper C."/>
            <person name="Guy L."/>
            <person name="Ettema T.J."/>
        </authorList>
    </citation>
    <scope>NUCLEOTIDE SEQUENCE</scope>
</reference>
<sequence>MTRNLEKENFFAFILQDNAIGQTYKTKMWQILTNWRDTSEDVFLRGKLTDYLILFVEYLNLYPNYFYGVLEGASKFGIITQYNWAKTQENYNSGSYDLSMGVQNQKSTGIQKIKTFFHLKM</sequence>
<organism evidence="1">
    <name type="scientific">marine sediment metagenome</name>
    <dbReference type="NCBI Taxonomy" id="412755"/>
    <lineage>
        <taxon>unclassified sequences</taxon>
        <taxon>metagenomes</taxon>
        <taxon>ecological metagenomes</taxon>
    </lineage>
</organism>